<feature type="binding site" evidence="8">
    <location>
        <begin position="298"/>
        <end position="301"/>
    </location>
    <ligand>
        <name>NAD(+)</name>
        <dbReference type="ChEBI" id="CHEBI:57540"/>
    </ligand>
</feature>
<dbReference type="OrthoDB" id="9804592at2"/>
<dbReference type="EC" id="1.4.1.1" evidence="2 5"/>
<organism evidence="11 12">
    <name type="scientific">Botrimarina colliarenosi</name>
    <dbReference type="NCBI Taxonomy" id="2528001"/>
    <lineage>
        <taxon>Bacteria</taxon>
        <taxon>Pseudomonadati</taxon>
        <taxon>Planctomycetota</taxon>
        <taxon>Planctomycetia</taxon>
        <taxon>Pirellulales</taxon>
        <taxon>Lacipirellulaceae</taxon>
        <taxon>Botrimarina</taxon>
    </lineage>
</organism>
<dbReference type="NCBIfam" id="TIGR00518">
    <property type="entry name" value="alaDH"/>
    <property type="match status" value="1"/>
</dbReference>
<evidence type="ECO:0000313" key="12">
    <source>
        <dbReference type="Proteomes" id="UP000317421"/>
    </source>
</evidence>
<proteinExistence type="inferred from homology"/>
<feature type="binding site" evidence="8">
    <location>
        <position position="198"/>
    </location>
    <ligand>
        <name>NAD(+)</name>
        <dbReference type="ChEBI" id="CHEBI:57540"/>
    </ligand>
</feature>
<dbReference type="CDD" id="cd05305">
    <property type="entry name" value="L-AlaDH"/>
    <property type="match status" value="1"/>
</dbReference>
<evidence type="ECO:0000259" key="9">
    <source>
        <dbReference type="SMART" id="SM01002"/>
    </source>
</evidence>
<evidence type="ECO:0000256" key="1">
    <source>
        <dbReference type="ARBA" id="ARBA00005689"/>
    </source>
</evidence>
<keyword evidence="4 5" id="KW-0520">NAD</keyword>
<sequence>MNIGVPKEVKSDEYRVAMLPVGVEELVLWGHRVLVERTAGEGSGLLDETYEQAGATLVDTAAEVWGEADLIVKVKEPQPAEWPMVRRGQTVFTYFHFAACRDLTEAMLASGATSIAYETLVDDAGRLPLLTPMSEVAGRMSVQEGAKYLERPQMGRGILLGGVPGVAPAHITVLGGGVVGANAAKIAAGFQASVAILDINMDRLRYLDDIMPANVDCLYSDRHTIRRQLERADLVIGAVLIPGAKAPRLVEREDLSRMQQGAVIIDVAIDQGGCMETSRPTSHADPTYIVDGVVHYCVTNMPGAVGRTSTFALCNVTLPWVMRLATAGPGKEGAAKAAMASKPLARAVNLFDGEVTNGPVAETFGLQHTALFAV</sequence>
<dbReference type="FunFam" id="3.40.50.720:FF:000049">
    <property type="entry name" value="Alanine dehydrogenase"/>
    <property type="match status" value="1"/>
</dbReference>
<gene>
    <name evidence="11" type="primary">ald</name>
    <name evidence="11" type="ORF">Pla108_15540</name>
</gene>
<dbReference type="SMART" id="SM01002">
    <property type="entry name" value="AlaDh_PNT_C"/>
    <property type="match status" value="1"/>
</dbReference>
<dbReference type="SMART" id="SM01003">
    <property type="entry name" value="AlaDh_PNT_N"/>
    <property type="match status" value="1"/>
</dbReference>
<feature type="binding site" evidence="8">
    <location>
        <position position="220"/>
    </location>
    <ligand>
        <name>NAD(+)</name>
        <dbReference type="ChEBI" id="CHEBI:57540"/>
    </ligand>
</feature>
<feature type="binding site" evidence="7">
    <location>
        <position position="75"/>
    </location>
    <ligand>
        <name>substrate</name>
    </ligand>
</feature>
<dbReference type="InterPro" id="IPR008141">
    <property type="entry name" value="Ala_DH"/>
</dbReference>
<feature type="binding site" evidence="7">
    <location>
        <position position="15"/>
    </location>
    <ligand>
        <name>substrate</name>
    </ligand>
</feature>
<keyword evidence="3 5" id="KW-0560">Oxidoreductase</keyword>
<feature type="domain" description="Alanine dehydrogenase/pyridine nucleotide transhydrogenase NAD(H)-binding" evidence="9">
    <location>
        <begin position="149"/>
        <end position="297"/>
    </location>
</feature>
<dbReference type="GO" id="GO:0000166">
    <property type="term" value="F:nucleotide binding"/>
    <property type="evidence" value="ECO:0007669"/>
    <property type="project" value="UniProtKB-KW"/>
</dbReference>
<dbReference type="Proteomes" id="UP000317421">
    <property type="component" value="Unassembled WGS sequence"/>
</dbReference>
<protein>
    <recommendedName>
        <fullName evidence="2 5">Alanine dehydrogenase</fullName>
        <ecNumber evidence="2 5">1.4.1.1</ecNumber>
    </recommendedName>
</protein>
<dbReference type="InterPro" id="IPR007886">
    <property type="entry name" value="AlaDH/PNT_N"/>
</dbReference>
<evidence type="ECO:0000256" key="5">
    <source>
        <dbReference type="PIRNR" id="PIRNR000183"/>
    </source>
</evidence>
<feature type="binding site" evidence="8">
    <location>
        <begin position="267"/>
        <end position="270"/>
    </location>
    <ligand>
        <name>NAD(+)</name>
        <dbReference type="ChEBI" id="CHEBI:57540"/>
    </ligand>
</feature>
<dbReference type="GO" id="GO:0042853">
    <property type="term" value="P:L-alanine catabolic process"/>
    <property type="evidence" value="ECO:0007669"/>
    <property type="project" value="InterPro"/>
</dbReference>
<evidence type="ECO:0000256" key="6">
    <source>
        <dbReference type="PIRSR" id="PIRSR000183-1"/>
    </source>
</evidence>
<dbReference type="Pfam" id="PF01262">
    <property type="entry name" value="AlaDh_PNT_C"/>
    <property type="match status" value="1"/>
</dbReference>
<keyword evidence="12" id="KW-1185">Reference proteome</keyword>
<dbReference type="InterPro" id="IPR036291">
    <property type="entry name" value="NAD(P)-bd_dom_sf"/>
</dbReference>
<dbReference type="Pfam" id="PF05222">
    <property type="entry name" value="AlaDh_PNT_N"/>
    <property type="match status" value="1"/>
</dbReference>
<comment type="catalytic activity">
    <reaction evidence="5">
        <text>L-alanine + NAD(+) + H2O = pyruvate + NH4(+) + NADH + H(+)</text>
        <dbReference type="Rhea" id="RHEA:18405"/>
        <dbReference type="ChEBI" id="CHEBI:15361"/>
        <dbReference type="ChEBI" id="CHEBI:15377"/>
        <dbReference type="ChEBI" id="CHEBI:15378"/>
        <dbReference type="ChEBI" id="CHEBI:28938"/>
        <dbReference type="ChEBI" id="CHEBI:57540"/>
        <dbReference type="ChEBI" id="CHEBI:57945"/>
        <dbReference type="ChEBI" id="CHEBI:57972"/>
        <dbReference type="EC" id="1.4.1.1"/>
    </reaction>
</comment>
<dbReference type="PIRSF" id="PIRSF000183">
    <property type="entry name" value="Alanine_dh"/>
    <property type="match status" value="1"/>
</dbReference>
<evidence type="ECO:0000256" key="3">
    <source>
        <dbReference type="ARBA" id="ARBA00023002"/>
    </source>
</evidence>
<evidence type="ECO:0000256" key="4">
    <source>
        <dbReference type="ARBA" id="ARBA00023027"/>
    </source>
</evidence>
<evidence type="ECO:0000259" key="10">
    <source>
        <dbReference type="SMART" id="SM01003"/>
    </source>
</evidence>
<reference evidence="11 12" key="1">
    <citation type="submission" date="2019-02" db="EMBL/GenBank/DDBJ databases">
        <title>Deep-cultivation of Planctomycetes and their phenomic and genomic characterization uncovers novel biology.</title>
        <authorList>
            <person name="Wiegand S."/>
            <person name="Jogler M."/>
            <person name="Boedeker C."/>
            <person name="Pinto D."/>
            <person name="Vollmers J."/>
            <person name="Rivas-Marin E."/>
            <person name="Kohn T."/>
            <person name="Peeters S.H."/>
            <person name="Heuer A."/>
            <person name="Rast P."/>
            <person name="Oberbeckmann S."/>
            <person name="Bunk B."/>
            <person name="Jeske O."/>
            <person name="Meyerdierks A."/>
            <person name="Storesund J.E."/>
            <person name="Kallscheuer N."/>
            <person name="Luecker S."/>
            <person name="Lage O.M."/>
            <person name="Pohl T."/>
            <person name="Merkel B.J."/>
            <person name="Hornburger P."/>
            <person name="Mueller R.-W."/>
            <person name="Bruemmer F."/>
            <person name="Labrenz M."/>
            <person name="Spormann A.M."/>
            <person name="Op Den Camp H."/>
            <person name="Overmann J."/>
            <person name="Amann R."/>
            <person name="Jetten M.S.M."/>
            <person name="Mascher T."/>
            <person name="Medema M.H."/>
            <person name="Devos D.P."/>
            <person name="Kaster A.-K."/>
            <person name="Ovreas L."/>
            <person name="Rohde M."/>
            <person name="Galperin M.Y."/>
            <person name="Jogler C."/>
        </authorList>
    </citation>
    <scope>NUCLEOTIDE SEQUENCE [LARGE SCALE GENOMIC DNA]</scope>
    <source>
        <strain evidence="11 12">Pla108</strain>
    </source>
</reference>
<feature type="active site" description="Proton donor/acceptor" evidence="6">
    <location>
        <position position="270"/>
    </location>
</feature>
<dbReference type="SUPFAM" id="SSF52283">
    <property type="entry name" value="Formate/glycerate dehydrogenase catalytic domain-like"/>
    <property type="match status" value="1"/>
</dbReference>
<accession>A0A5C6ANK9</accession>
<dbReference type="InterPro" id="IPR007698">
    <property type="entry name" value="AlaDH/PNT_NAD(H)-bd"/>
</dbReference>
<dbReference type="AlphaFoldDB" id="A0A5C6ANK9"/>
<dbReference type="GO" id="GO:0000286">
    <property type="term" value="F:alanine dehydrogenase activity"/>
    <property type="evidence" value="ECO:0007669"/>
    <property type="project" value="UniProtKB-UniRule"/>
</dbReference>
<feature type="binding site" evidence="8">
    <location>
        <position position="203"/>
    </location>
    <ligand>
        <name>NAD(+)</name>
        <dbReference type="ChEBI" id="CHEBI:57540"/>
    </ligand>
</feature>
<dbReference type="Gene3D" id="3.40.50.720">
    <property type="entry name" value="NAD(P)-binding Rossmann-like Domain"/>
    <property type="match status" value="2"/>
</dbReference>
<evidence type="ECO:0000256" key="8">
    <source>
        <dbReference type="PIRSR" id="PIRSR000183-3"/>
    </source>
</evidence>
<dbReference type="PANTHER" id="PTHR42795:SF1">
    <property type="entry name" value="ALANINE DEHYDROGENASE"/>
    <property type="match status" value="1"/>
</dbReference>
<evidence type="ECO:0000256" key="2">
    <source>
        <dbReference type="ARBA" id="ARBA00012897"/>
    </source>
</evidence>
<comment type="similarity">
    <text evidence="1 5">Belongs to the AlaDH/PNT family.</text>
</comment>
<dbReference type="PANTHER" id="PTHR42795">
    <property type="entry name" value="ALANINE DEHYDROGENASE"/>
    <property type="match status" value="1"/>
</dbReference>
<dbReference type="GO" id="GO:0005886">
    <property type="term" value="C:plasma membrane"/>
    <property type="evidence" value="ECO:0007669"/>
    <property type="project" value="TreeGrafter"/>
</dbReference>
<feature type="binding site" evidence="8">
    <location>
        <begin position="239"/>
        <end position="240"/>
    </location>
    <ligand>
        <name>NAD(+)</name>
        <dbReference type="ChEBI" id="CHEBI:57540"/>
    </ligand>
</feature>
<dbReference type="RefSeq" id="WP_146444255.1">
    <property type="nucleotide sequence ID" value="NZ_SJPR01000001.1"/>
</dbReference>
<feature type="binding site" evidence="8">
    <location>
        <position position="279"/>
    </location>
    <ligand>
        <name>NAD(+)</name>
        <dbReference type="ChEBI" id="CHEBI:57540"/>
    </ligand>
</feature>
<evidence type="ECO:0000313" key="11">
    <source>
        <dbReference type="EMBL" id="TWU00602.1"/>
    </source>
</evidence>
<feature type="domain" description="Alanine dehydrogenase/pyridine nucleotide transhydrogenase N-terminal" evidence="10">
    <location>
        <begin position="4"/>
        <end position="137"/>
    </location>
</feature>
<comment type="caution">
    <text evidence="11">The sequence shown here is derived from an EMBL/GenBank/DDBJ whole genome shotgun (WGS) entry which is preliminary data.</text>
</comment>
<dbReference type="EMBL" id="SJPR01000001">
    <property type="protein sequence ID" value="TWU00602.1"/>
    <property type="molecule type" value="Genomic_DNA"/>
</dbReference>
<feature type="binding site" evidence="8">
    <location>
        <position position="134"/>
    </location>
    <ligand>
        <name>NAD(+)</name>
        <dbReference type="ChEBI" id="CHEBI:57540"/>
    </ligand>
</feature>
<feature type="active site" description="Proton donor/acceptor" evidence="6">
    <location>
        <position position="96"/>
    </location>
</feature>
<evidence type="ECO:0000256" key="7">
    <source>
        <dbReference type="PIRSR" id="PIRSR000183-2"/>
    </source>
</evidence>
<name>A0A5C6ANK9_9BACT</name>
<keyword evidence="8" id="KW-0547">Nucleotide-binding</keyword>
<dbReference type="SUPFAM" id="SSF51735">
    <property type="entry name" value="NAD(P)-binding Rossmann-fold domains"/>
    <property type="match status" value="1"/>
</dbReference>